<evidence type="ECO:0000256" key="1">
    <source>
        <dbReference type="ARBA" id="ARBA00006611"/>
    </source>
</evidence>
<accession>A0A1G6GFF7</accession>
<dbReference type="EMBL" id="FMYF01000003">
    <property type="protein sequence ID" value="SDB80748.1"/>
    <property type="molecule type" value="Genomic_DNA"/>
</dbReference>
<dbReference type="STRING" id="1577474.GA0111570_10367"/>
<keyword evidence="4" id="KW-1185">Reference proteome</keyword>
<gene>
    <name evidence="3" type="ORF">GA0111570_10367</name>
</gene>
<proteinExistence type="inferred from homology"/>
<dbReference type="RefSeq" id="WP_092607359.1">
    <property type="nucleotide sequence ID" value="NZ_FMYF01000003.1"/>
</dbReference>
<dbReference type="InterPro" id="IPR027417">
    <property type="entry name" value="P-loop_NTPase"/>
</dbReference>
<comment type="similarity">
    <text evidence="1">Belongs to the GSP E family.</text>
</comment>
<dbReference type="PANTHER" id="PTHR30486:SF6">
    <property type="entry name" value="TYPE IV PILUS RETRACTATION ATPASE PILT"/>
    <property type="match status" value="1"/>
</dbReference>
<evidence type="ECO:0000313" key="4">
    <source>
        <dbReference type="Proteomes" id="UP000199086"/>
    </source>
</evidence>
<dbReference type="Pfam" id="PF00437">
    <property type="entry name" value="T2SSE"/>
    <property type="match status" value="1"/>
</dbReference>
<dbReference type="InterPro" id="IPR001482">
    <property type="entry name" value="T2SS/T4SS_dom"/>
</dbReference>
<dbReference type="OrthoDB" id="9810761at2"/>
<evidence type="ECO:0000259" key="2">
    <source>
        <dbReference type="Pfam" id="PF00437"/>
    </source>
</evidence>
<evidence type="ECO:0000313" key="3">
    <source>
        <dbReference type="EMBL" id="SDB80748.1"/>
    </source>
</evidence>
<dbReference type="SUPFAM" id="SSF52540">
    <property type="entry name" value="P-loop containing nucleoside triphosphate hydrolases"/>
    <property type="match status" value="1"/>
</dbReference>
<dbReference type="Gene3D" id="3.30.450.380">
    <property type="match status" value="1"/>
</dbReference>
<dbReference type="Proteomes" id="UP000199086">
    <property type="component" value="Unassembled WGS sequence"/>
</dbReference>
<name>A0A1G6GFF7_9ACTN</name>
<feature type="domain" description="Bacterial type II secretion system protein E" evidence="2">
    <location>
        <begin position="50"/>
        <end position="325"/>
    </location>
</feature>
<protein>
    <submittedName>
        <fullName evidence="3">Pilus assembly protein CpaF</fullName>
    </submittedName>
</protein>
<sequence length="379" mass="40052">MVDLDRLRPTLAGLGHAPTTADVAAAMREEGFVVTDALLYDAVERLQREATGAGVLEPLLRIPGVTDVLVNGADQVWIDRGGGLERVDLGLGSEEDVRRLALRLAARVGRRLDDSAPYVDARLPDGTRVHAVLGSVADPGTCISLRVPSRRRFTMADLVDRGTLVASAVPLFEGLIAHRLAFLVSGGTGSGKTTVLGTLLGLVPADERILVVEDSRELDPPHPHVVRLEGRPANAEGSGSLALATLVRQALRMRPDRVVVGEVRGAELCDLLAALNTGHEGGCGTVHANSAADVPARLEALAALGGLGRAATRAQALSALDAVVHLRRDAGGRRRIAQIGMFARDREDEMCVREALSFPGDGRLVRGPAAEEFLARIGR</sequence>
<dbReference type="PANTHER" id="PTHR30486">
    <property type="entry name" value="TWITCHING MOTILITY PROTEIN PILT"/>
    <property type="match status" value="1"/>
</dbReference>
<dbReference type="GO" id="GO:0016887">
    <property type="term" value="F:ATP hydrolysis activity"/>
    <property type="evidence" value="ECO:0007669"/>
    <property type="project" value="InterPro"/>
</dbReference>
<dbReference type="CDD" id="cd01130">
    <property type="entry name" value="VirB11-like_ATPase"/>
    <property type="match status" value="1"/>
</dbReference>
<dbReference type="AlphaFoldDB" id="A0A1G6GFF7"/>
<reference evidence="3 4" key="1">
    <citation type="submission" date="2016-06" db="EMBL/GenBank/DDBJ databases">
        <authorList>
            <person name="Olsen C.W."/>
            <person name="Carey S."/>
            <person name="Hinshaw L."/>
            <person name="Karasin A.I."/>
        </authorList>
    </citation>
    <scope>NUCLEOTIDE SEQUENCE [LARGE SCALE GENOMIC DNA]</scope>
    <source>
        <strain evidence="3 4">LZ-22</strain>
    </source>
</reference>
<dbReference type="InterPro" id="IPR022399">
    <property type="entry name" value="TadA-like_ATPase"/>
</dbReference>
<organism evidence="3 4">
    <name type="scientific">Raineyella antarctica</name>
    <dbReference type="NCBI Taxonomy" id="1577474"/>
    <lineage>
        <taxon>Bacteria</taxon>
        <taxon>Bacillati</taxon>
        <taxon>Actinomycetota</taxon>
        <taxon>Actinomycetes</taxon>
        <taxon>Propionibacteriales</taxon>
        <taxon>Propionibacteriaceae</taxon>
        <taxon>Raineyella</taxon>
    </lineage>
</organism>
<dbReference type="InterPro" id="IPR050921">
    <property type="entry name" value="T4SS_GSP_E_ATPase"/>
</dbReference>
<dbReference type="Gene3D" id="3.40.50.300">
    <property type="entry name" value="P-loop containing nucleotide triphosphate hydrolases"/>
    <property type="match status" value="1"/>
</dbReference>
<dbReference type="NCBIfam" id="TIGR03819">
    <property type="entry name" value="heli_sec_ATPase"/>
    <property type="match status" value="1"/>
</dbReference>